<feature type="compositionally biased region" description="Low complexity" evidence="1">
    <location>
        <begin position="300"/>
        <end position="312"/>
    </location>
</feature>
<protein>
    <submittedName>
        <fullName evidence="6">Uncharacterized protein</fullName>
    </submittedName>
</protein>
<feature type="region of interest" description="Disordered" evidence="1">
    <location>
        <begin position="1"/>
        <end position="53"/>
    </location>
</feature>
<dbReference type="Pfam" id="PF24588">
    <property type="entry name" value="DUF7613"/>
    <property type="match status" value="1"/>
</dbReference>
<dbReference type="EMBL" id="MU839001">
    <property type="protein sequence ID" value="KAK1769838.1"/>
    <property type="molecule type" value="Genomic_DNA"/>
</dbReference>
<dbReference type="AlphaFoldDB" id="A0AAJ0C484"/>
<dbReference type="InterPro" id="IPR056030">
    <property type="entry name" value="DUF7611"/>
</dbReference>
<comment type="caution">
    <text evidence="6">The sequence shown here is derived from an EMBL/GenBank/DDBJ whole genome shotgun (WGS) entry which is preliminary data.</text>
</comment>
<evidence type="ECO:0000256" key="1">
    <source>
        <dbReference type="SAM" id="MobiDB-lite"/>
    </source>
</evidence>
<reference evidence="6" key="1">
    <citation type="submission" date="2023-06" db="EMBL/GenBank/DDBJ databases">
        <title>Genome-scale phylogeny and comparative genomics of the fungal order Sordariales.</title>
        <authorList>
            <consortium name="Lawrence Berkeley National Laboratory"/>
            <person name="Hensen N."/>
            <person name="Bonometti L."/>
            <person name="Westerberg I."/>
            <person name="Brannstrom I.O."/>
            <person name="Guillou S."/>
            <person name="Cros-Aarteil S."/>
            <person name="Calhoun S."/>
            <person name="Haridas S."/>
            <person name="Kuo A."/>
            <person name="Mondo S."/>
            <person name="Pangilinan J."/>
            <person name="Riley R."/>
            <person name="Labutti K."/>
            <person name="Andreopoulos B."/>
            <person name="Lipzen A."/>
            <person name="Chen C."/>
            <person name="Yanf M."/>
            <person name="Daum C."/>
            <person name="Ng V."/>
            <person name="Clum A."/>
            <person name="Steindorff A."/>
            <person name="Ohm R."/>
            <person name="Martin F."/>
            <person name="Silar P."/>
            <person name="Natvig D."/>
            <person name="Lalanne C."/>
            <person name="Gautier V."/>
            <person name="Ament-Velasquez S.L."/>
            <person name="Kruys A."/>
            <person name="Hutchinson M.I."/>
            <person name="Powell A.J."/>
            <person name="Barry K."/>
            <person name="Miller A.N."/>
            <person name="Grigoriev I.V."/>
            <person name="Debuchy R."/>
            <person name="Gladieux P."/>
            <person name="Thoren M.H."/>
            <person name="Johannesson H."/>
        </authorList>
    </citation>
    <scope>NUCLEOTIDE SEQUENCE</scope>
    <source>
        <strain evidence="6">8032-3</strain>
    </source>
</reference>
<feature type="compositionally biased region" description="Basic and acidic residues" evidence="1">
    <location>
        <begin position="320"/>
        <end position="332"/>
    </location>
</feature>
<feature type="domain" description="DUF7612" evidence="3">
    <location>
        <begin position="656"/>
        <end position="788"/>
    </location>
</feature>
<dbReference type="GeneID" id="85309102"/>
<evidence type="ECO:0000259" key="4">
    <source>
        <dbReference type="Pfam" id="PF24588"/>
    </source>
</evidence>
<evidence type="ECO:0000259" key="2">
    <source>
        <dbReference type="Pfam" id="PF24586"/>
    </source>
</evidence>
<feature type="domain" description="DUF7611" evidence="2">
    <location>
        <begin position="499"/>
        <end position="654"/>
    </location>
</feature>
<keyword evidence="7" id="KW-1185">Reference proteome</keyword>
<feature type="compositionally biased region" description="Basic and acidic residues" evidence="1">
    <location>
        <begin position="27"/>
        <end position="39"/>
    </location>
</feature>
<dbReference type="Pfam" id="PF24586">
    <property type="entry name" value="DUF7611"/>
    <property type="match status" value="1"/>
</dbReference>
<feature type="region of interest" description="Disordered" evidence="1">
    <location>
        <begin position="241"/>
        <end position="338"/>
    </location>
</feature>
<feature type="domain" description="DUF7613" evidence="4">
    <location>
        <begin position="791"/>
        <end position="941"/>
    </location>
</feature>
<evidence type="ECO:0000313" key="7">
    <source>
        <dbReference type="Proteomes" id="UP001244011"/>
    </source>
</evidence>
<proteinExistence type="predicted"/>
<feature type="region of interest" description="Disordered" evidence="1">
    <location>
        <begin position="174"/>
        <end position="212"/>
    </location>
</feature>
<gene>
    <name evidence="6" type="ORF">QBC33DRAFT_512519</name>
</gene>
<dbReference type="RefSeq" id="XP_060286051.1">
    <property type="nucleotide sequence ID" value="XM_060425915.1"/>
</dbReference>
<organism evidence="6 7">
    <name type="scientific">Phialemonium atrogriseum</name>
    <dbReference type="NCBI Taxonomy" id="1093897"/>
    <lineage>
        <taxon>Eukaryota</taxon>
        <taxon>Fungi</taxon>
        <taxon>Dikarya</taxon>
        <taxon>Ascomycota</taxon>
        <taxon>Pezizomycotina</taxon>
        <taxon>Sordariomycetes</taxon>
        <taxon>Sordariomycetidae</taxon>
        <taxon>Cephalothecales</taxon>
        <taxon>Cephalothecaceae</taxon>
        <taxon>Phialemonium</taxon>
    </lineage>
</organism>
<dbReference type="InterPro" id="IPR056032">
    <property type="entry name" value="DUF7613"/>
</dbReference>
<sequence length="1092" mass="121566">MENEPPAIFTQDDGRSTKRGRIMGKLFGRDRKASNEEASGRNVNDFLRGPADKAPASQRLPVLTKLDTSTVTRYPNALSVIDTTLQGLSLRQRSHSPRTRNKKGLVVRFVDTFPEVIGEGGDVCEIPTLDISKRRRLRPPAVTAVTAPPRPSVVADNPARAFPEAQKADEFAPLPPRRTQTDYSTISDAPEPEVPAGRNISTKYLDSPVVSQDEKRKSFIEIHQAQMREAEGLAFANAVRSATSSSSQTREGIRQSPLDQGVESSQTPPAWSADPSPVSKPAHRPGTPENRTLRPTFEESPSSLYSSSASPAQRFASLRQDSRFSEKEKDPESATGMPSLNLHDVVVAAADEAMITFVARTRHLFELFRLHSETVRPLLSSAPEDLARAGLWWFLRGRMALEAAIRERPTSPQDQQQNEFAKQQAYADLAKGYWLAEEIIPEVLASNPSSADAGEVDDVRRTLVSNLRKLAVSMKRNGFLPPEEAFLPQTIDKSVWVEYPSLSRDLVALLWGTSSTALSQMQKPSSGMAMLDALPLGDSSYSFCFGRVHADVFLVEQGVESQQLYLPCLLSITRPQKQSNLVFVIASQNGAVQLRIQGNKNAGPVWEDVRWRSESCSLNIKLPRGFILVAQCSQTDYRMLWSMYEFNAKIQTTLYPKQDEQCVFRSTVRAFQYFDNDPQVRQFPRESVPSCEVALFERILQEGAATGPRCFHRGYRIAVVTGTRIKTISGVNQVYLPQVPVQFGFLRGEQNDPALSLKFENGRQRGNMVISFNDEKERLRMHSLLIGTALHHDEHVYCEVSLKGVRFSERLGDSPGLKAISDLPWERARVINEDTGGDRPSCVLADKLRVVFEFQEGTITDRVNIATGEFKMRLDVQNPTQLVVYRQPQSDLTVAVTEAKVSRELPQGLARALELLQQTPTLRTYVFPTMAELHRFQTAVTGFNVLFDGIASAFAISRRRMVVPIHKKWEAGATRIQVIQQDGVTQLLAFFEDFAHGKCMSFMLKGTDVFEAFGKTGKAGVKFDDAKFPLPKMLGDADDAQAVADAAFVCLDMPELPGEHDDISITFESEADRDNLIKCLPAPVKTSRLSKK</sequence>
<dbReference type="InterPro" id="IPR056033">
    <property type="entry name" value="DUF7614"/>
</dbReference>
<dbReference type="Pfam" id="PF24587">
    <property type="entry name" value="DUF7612"/>
    <property type="match status" value="1"/>
</dbReference>
<dbReference type="InterPro" id="IPR056031">
    <property type="entry name" value="DUF7612"/>
</dbReference>
<feature type="domain" description="DUF7614" evidence="5">
    <location>
        <begin position="947"/>
        <end position="1081"/>
    </location>
</feature>
<evidence type="ECO:0000259" key="5">
    <source>
        <dbReference type="Pfam" id="PF24589"/>
    </source>
</evidence>
<dbReference type="Pfam" id="PF24589">
    <property type="entry name" value="DUF7614"/>
    <property type="match status" value="1"/>
</dbReference>
<evidence type="ECO:0000259" key="3">
    <source>
        <dbReference type="Pfam" id="PF24587"/>
    </source>
</evidence>
<evidence type="ECO:0000313" key="6">
    <source>
        <dbReference type="EMBL" id="KAK1769838.1"/>
    </source>
</evidence>
<dbReference type="Proteomes" id="UP001244011">
    <property type="component" value="Unassembled WGS sequence"/>
</dbReference>
<name>A0AAJ0C484_9PEZI</name>
<feature type="compositionally biased region" description="Polar residues" evidence="1">
    <location>
        <begin position="241"/>
        <end position="250"/>
    </location>
</feature>
<accession>A0AAJ0C484</accession>